<evidence type="ECO:0000256" key="11">
    <source>
        <dbReference type="SAM" id="MobiDB-lite"/>
    </source>
</evidence>
<keyword evidence="6" id="KW-0862">Zinc</keyword>
<evidence type="ECO:0000256" key="4">
    <source>
        <dbReference type="ARBA" id="ARBA00022723"/>
    </source>
</evidence>
<evidence type="ECO:0000256" key="9">
    <source>
        <dbReference type="ARBA" id="ARBA00045870"/>
    </source>
</evidence>
<feature type="compositionally biased region" description="Pro residues" evidence="11">
    <location>
        <begin position="395"/>
        <end position="440"/>
    </location>
</feature>
<evidence type="ECO:0000256" key="8">
    <source>
        <dbReference type="ARBA" id="ARBA00032546"/>
    </source>
</evidence>
<proteinExistence type="inferred from homology"/>
<protein>
    <recommendedName>
        <fullName evidence="3">Zinc finger CCHC domain-containing protein 8</fullName>
    </recommendedName>
    <alternativeName>
        <fullName evidence="8">TRAMP-like complex RNA-binding factor ZCCHC8</fullName>
    </alternativeName>
</protein>
<accession>A0A7K6ATU8</accession>
<feature type="compositionally biased region" description="Polar residues" evidence="11">
    <location>
        <begin position="494"/>
        <end position="504"/>
    </location>
</feature>
<name>A0A7K6ATU8_UPUEP</name>
<evidence type="ECO:0000259" key="12">
    <source>
        <dbReference type="PROSITE" id="PS50158"/>
    </source>
</evidence>
<evidence type="ECO:0000313" key="14">
    <source>
        <dbReference type="Proteomes" id="UP000544127"/>
    </source>
</evidence>
<dbReference type="GO" id="GO:0003723">
    <property type="term" value="F:RNA binding"/>
    <property type="evidence" value="ECO:0007669"/>
    <property type="project" value="TreeGrafter"/>
</dbReference>
<dbReference type="PANTHER" id="PTHR13316:SF0">
    <property type="entry name" value="ZINC FINGER CCHC DOMAIN-CONTAINING PROTEIN 8"/>
    <property type="match status" value="1"/>
</dbReference>
<evidence type="ECO:0000256" key="1">
    <source>
        <dbReference type="ARBA" id="ARBA00004642"/>
    </source>
</evidence>
<feature type="compositionally biased region" description="Polar residues" evidence="11">
    <location>
        <begin position="380"/>
        <end position="393"/>
    </location>
</feature>
<feature type="region of interest" description="Disordered" evidence="11">
    <location>
        <begin position="340"/>
        <end position="453"/>
    </location>
</feature>
<sequence>QELKRKLNILTRPSGISVENSKVDGPLLQILFMNNVISKHFRQEIEDFVFNLVQKYEEQRKGEQEKTHFNVKPQPSSVLLEEDCKTASSNSVKKIKEAFSVVGSVLYFTNFCLDKLGQPILNENPQLTEGWEIPKYQQVFSQILSLDGQEIQVKQKRPKPHCFNCGSEDHQMKDCPKPRNAARISEKRKEFMEACGEASSQNFQQRYHAEEVEERFGKFKPGVISGELQDALGVTDKSLPPFIYRMRQLGYPPGWLKEAEMEHSGLALYDGKDDGGAEGEESCLPRRTTYDVSKLINYPGFNTSTPSGIPDEWQMFGSIPMQPSQQKDVFANYLSNYHAPNPLSSNKRTASQSRSHNSKRLKEDSSEVPAADMDLDSDLEVSQRSQTPNSFQFQPPLPPGCPSMPSPPPLPQGTPPQSFTPPQPSTPTRPPLPRTTPPPSSSGDPLQPKIVDSVMDEDTLTLEELEEQQRLIWAALEQAESTNSDSDIPVDTPLTGNSVSSSPSRNEVDLVAEVRASSKVITVETRISDISEQVPETETSVTSPNAGNSLLNLKENLNNTDPESLLDNTVPAANAEVNDGENTGDHKVAKGIESSAKNSSLVPDMSKFAAGITPFEFENMAESTGVYLRIRSVLKNSPRNQQK</sequence>
<keyword evidence="4" id="KW-0479">Metal-binding</keyword>
<dbReference type="SUPFAM" id="SSF57756">
    <property type="entry name" value="Retrovirus zinc finger-like domains"/>
    <property type="match status" value="1"/>
</dbReference>
<dbReference type="InterPro" id="IPR001878">
    <property type="entry name" value="Znf_CCHC"/>
</dbReference>
<evidence type="ECO:0000256" key="3">
    <source>
        <dbReference type="ARBA" id="ARBA00022379"/>
    </source>
</evidence>
<dbReference type="GO" id="GO:0071013">
    <property type="term" value="C:catalytic step 2 spliceosome"/>
    <property type="evidence" value="ECO:0007669"/>
    <property type="project" value="TreeGrafter"/>
</dbReference>
<feature type="compositionally biased region" description="Polar residues" evidence="11">
    <location>
        <begin position="342"/>
        <end position="355"/>
    </location>
</feature>
<keyword evidence="7" id="KW-0539">Nucleus</keyword>
<gene>
    <name evidence="13" type="primary">Zcchc8</name>
    <name evidence="13" type="ORF">UPUEPO_R10398</name>
</gene>
<dbReference type="SMART" id="SM00581">
    <property type="entry name" value="PSP"/>
    <property type="match status" value="1"/>
</dbReference>
<dbReference type="PROSITE" id="PS50158">
    <property type="entry name" value="ZF_CCHC"/>
    <property type="match status" value="1"/>
</dbReference>
<keyword evidence="5 10" id="KW-0863">Zinc-finger</keyword>
<dbReference type="InterPro" id="IPR052115">
    <property type="entry name" value="NEXT_complex_subunit_ZCCHC8"/>
</dbReference>
<dbReference type="Proteomes" id="UP000544127">
    <property type="component" value="Unassembled WGS sequence"/>
</dbReference>
<feature type="non-terminal residue" evidence="13">
    <location>
        <position position="1"/>
    </location>
</feature>
<organism evidence="13 14">
    <name type="scientific">Upupa epops</name>
    <name type="common">Eurasian hoopoe</name>
    <dbReference type="NCBI Taxonomy" id="57439"/>
    <lineage>
        <taxon>Eukaryota</taxon>
        <taxon>Metazoa</taxon>
        <taxon>Chordata</taxon>
        <taxon>Craniata</taxon>
        <taxon>Vertebrata</taxon>
        <taxon>Euteleostomi</taxon>
        <taxon>Archelosauria</taxon>
        <taxon>Archosauria</taxon>
        <taxon>Dinosauria</taxon>
        <taxon>Saurischia</taxon>
        <taxon>Theropoda</taxon>
        <taxon>Coelurosauria</taxon>
        <taxon>Aves</taxon>
        <taxon>Neognathae</taxon>
        <taxon>Neoaves</taxon>
        <taxon>Telluraves</taxon>
        <taxon>Coraciimorphae</taxon>
        <taxon>Bucerotiformes</taxon>
        <taxon>Upupidae</taxon>
        <taxon>Upupa</taxon>
    </lineage>
</organism>
<feature type="region of interest" description="Disordered" evidence="11">
    <location>
        <begin position="476"/>
        <end position="504"/>
    </location>
</feature>
<comment type="caution">
    <text evidence="13">The sequence shown here is derived from an EMBL/GenBank/DDBJ whole genome shotgun (WGS) entry which is preliminary data.</text>
</comment>
<comment type="function">
    <text evidence="9">Scaffolding subunit of the trimeric nuclear exosome targeting (NEXT) complex that is involved in the surveillance and turnover of aberrant transcripts and non-coding RNAs. NEXT functions as an RNA exosome cofactor that directs a subset of non-coding short-lived RNAs for exosomal degradation. May be involved in pre-mRNA splicing. It is required for 3'-end maturation of telomerase RNA component (TERC), TERC 3'-end targeting to the nuclear RNA exosome, and for telomerase function.</text>
</comment>
<comment type="subcellular location">
    <subcellularLocation>
        <location evidence="1">Nucleus</location>
        <location evidence="1">Nucleoplasm</location>
    </subcellularLocation>
</comment>
<dbReference type="Pfam" id="PF04046">
    <property type="entry name" value="PSP"/>
    <property type="match status" value="1"/>
</dbReference>
<dbReference type="Pfam" id="PF00098">
    <property type="entry name" value="zf-CCHC"/>
    <property type="match status" value="1"/>
</dbReference>
<feature type="domain" description="CCHC-type" evidence="12">
    <location>
        <begin position="162"/>
        <end position="177"/>
    </location>
</feature>
<dbReference type="AlphaFoldDB" id="A0A7K6ATU8"/>
<dbReference type="SMART" id="SM00343">
    <property type="entry name" value="ZnF_C2HC"/>
    <property type="match status" value="1"/>
</dbReference>
<dbReference type="GO" id="GO:0005654">
    <property type="term" value="C:nucleoplasm"/>
    <property type="evidence" value="ECO:0007669"/>
    <property type="project" value="UniProtKB-SubCell"/>
</dbReference>
<evidence type="ECO:0000256" key="5">
    <source>
        <dbReference type="ARBA" id="ARBA00022771"/>
    </source>
</evidence>
<evidence type="ECO:0000256" key="6">
    <source>
        <dbReference type="ARBA" id="ARBA00022833"/>
    </source>
</evidence>
<dbReference type="OrthoDB" id="8026949at2759"/>
<feature type="non-terminal residue" evidence="13">
    <location>
        <position position="643"/>
    </location>
</feature>
<dbReference type="InterPro" id="IPR036875">
    <property type="entry name" value="Znf_CCHC_sf"/>
</dbReference>
<dbReference type="EMBL" id="VZRI01005196">
    <property type="protein sequence ID" value="NWU93455.1"/>
    <property type="molecule type" value="Genomic_DNA"/>
</dbReference>
<dbReference type="Gene3D" id="4.10.60.10">
    <property type="entry name" value="Zinc finger, CCHC-type"/>
    <property type="match status" value="1"/>
</dbReference>
<comment type="similarity">
    <text evidence="2">Belongs to the ZCCHC8 family.</text>
</comment>
<dbReference type="PANTHER" id="PTHR13316">
    <property type="entry name" value="ZINC FINGER, CCHC DOMAIN CONTAINING 8"/>
    <property type="match status" value="1"/>
</dbReference>
<evidence type="ECO:0000313" key="13">
    <source>
        <dbReference type="EMBL" id="NWU93455.1"/>
    </source>
</evidence>
<evidence type="ECO:0000256" key="2">
    <source>
        <dbReference type="ARBA" id="ARBA00007497"/>
    </source>
</evidence>
<reference evidence="13 14" key="1">
    <citation type="submission" date="2019-09" db="EMBL/GenBank/DDBJ databases">
        <title>Bird 10,000 Genomes (B10K) Project - Family phase.</title>
        <authorList>
            <person name="Zhang G."/>
        </authorList>
    </citation>
    <scope>NUCLEOTIDE SEQUENCE [LARGE SCALE GENOMIC DNA]</scope>
    <source>
        <strain evidence="13">B10K-DU-012-37</strain>
    </source>
</reference>
<evidence type="ECO:0000256" key="7">
    <source>
        <dbReference type="ARBA" id="ARBA00023242"/>
    </source>
</evidence>
<keyword evidence="14" id="KW-1185">Reference proteome</keyword>
<evidence type="ECO:0000256" key="10">
    <source>
        <dbReference type="PROSITE-ProRule" id="PRU00047"/>
    </source>
</evidence>
<dbReference type="InterPro" id="IPR006568">
    <property type="entry name" value="PSP_pro-rich"/>
</dbReference>
<dbReference type="GO" id="GO:0008270">
    <property type="term" value="F:zinc ion binding"/>
    <property type="evidence" value="ECO:0007669"/>
    <property type="project" value="UniProtKB-KW"/>
</dbReference>